<gene>
    <name evidence="3" type="ORF">BO222_02250</name>
</gene>
<organism evidence="3 4">
    <name type="scientific">Ileibacterium valens</name>
    <dbReference type="NCBI Taxonomy" id="1862668"/>
    <lineage>
        <taxon>Bacteria</taxon>
        <taxon>Bacillati</taxon>
        <taxon>Bacillota</taxon>
        <taxon>Erysipelotrichia</taxon>
        <taxon>Erysipelotrichales</taxon>
        <taxon>Erysipelotrichaceae</taxon>
        <taxon>Ileibacterium</taxon>
    </lineage>
</organism>
<evidence type="ECO:0000256" key="1">
    <source>
        <dbReference type="SAM" id="MobiDB-lite"/>
    </source>
</evidence>
<comment type="caution">
    <text evidence="3">The sequence shown here is derived from an EMBL/GenBank/DDBJ whole genome shotgun (WGS) entry which is preliminary data.</text>
</comment>
<reference evidence="3 4" key="1">
    <citation type="submission" date="2016-11" db="EMBL/GenBank/DDBJ databases">
        <title>Description of two novel members of the family Erysipelotrichaceae: Ileibacterium lipovorans gen. nov., sp. nov. and Dubosiella newyorkensis, gen. nov., sp. nov.</title>
        <authorList>
            <person name="Cox L.M."/>
            <person name="Sohn J."/>
            <person name="Tyrrell K.L."/>
            <person name="Citron D.M."/>
            <person name="Lawson P.A."/>
            <person name="Patel N.B."/>
            <person name="Iizumi T."/>
            <person name="Perez-Perez G.I."/>
            <person name="Goldstein E.J."/>
            <person name="Blaser M.J."/>
        </authorList>
    </citation>
    <scope>NUCLEOTIDE SEQUENCE [LARGE SCALE GENOMIC DNA]</scope>
    <source>
        <strain evidence="3 4">NYU-BL-A3</strain>
    </source>
</reference>
<dbReference type="PROSITE" id="PS51257">
    <property type="entry name" value="PROKAR_LIPOPROTEIN"/>
    <property type="match status" value="1"/>
</dbReference>
<dbReference type="Proteomes" id="UP000186341">
    <property type="component" value="Unassembled WGS sequence"/>
</dbReference>
<evidence type="ECO:0000313" key="3">
    <source>
        <dbReference type="EMBL" id="OLU42021.1"/>
    </source>
</evidence>
<accession>A0A1U7NI91</accession>
<name>A0A1U7NI91_9FIRM</name>
<keyword evidence="4" id="KW-1185">Reference proteome</keyword>
<feature type="signal peptide" evidence="2">
    <location>
        <begin position="1"/>
        <end position="23"/>
    </location>
</feature>
<evidence type="ECO:0000256" key="2">
    <source>
        <dbReference type="SAM" id="SignalP"/>
    </source>
</evidence>
<protein>
    <submittedName>
        <fullName evidence="3">Uncharacterized protein</fullName>
    </submittedName>
</protein>
<feature type="chain" id="PRO_5039704822" evidence="2">
    <location>
        <begin position="24"/>
        <end position="365"/>
    </location>
</feature>
<feature type="compositionally biased region" description="Low complexity" evidence="1">
    <location>
        <begin position="42"/>
        <end position="59"/>
    </location>
</feature>
<feature type="region of interest" description="Disordered" evidence="1">
    <location>
        <begin position="25"/>
        <end position="59"/>
    </location>
</feature>
<sequence length="365" mass="39890">MIMMKFKTASCLVSASMALGLLAGCSSNSTETPKSDVKTEENQNTETNTNTTNTDAENNSDAMTLIDAIKNASDDDAGLEAWENLLIQSVKSTDYNFELETDGEDYAYNNEDPEGNVDEDAIYEVGAEGWFISKGEEDSYSLNLTTIDGSDDNYLEGFGTIDYINPKGTMITVKLTDSKLDDISGKVEQISDNGGDMSMITRDSAALNLIMDSIVNVGYQVNADPFHNTTLYSYEVTEDNGSYVLKAAIKDPKVYIQAASNKALLYSNRTSRPSLGIDELKDETWEFHFNKDGVLSSVITNIDHVLYQPNAAASADNPTYLAILNKTEFKKADESELDVNGIKNLCASAIDGSLTENSDFSLKDE</sequence>
<keyword evidence="2" id="KW-0732">Signal</keyword>
<dbReference type="EMBL" id="MPJW01000068">
    <property type="protein sequence ID" value="OLU42021.1"/>
    <property type="molecule type" value="Genomic_DNA"/>
</dbReference>
<dbReference type="AlphaFoldDB" id="A0A1U7NI91"/>
<evidence type="ECO:0000313" key="4">
    <source>
        <dbReference type="Proteomes" id="UP000186341"/>
    </source>
</evidence>
<proteinExistence type="predicted"/>